<dbReference type="RefSeq" id="WP_217966112.1">
    <property type="nucleotide sequence ID" value="NZ_JAHTBN010000010.1"/>
</dbReference>
<keyword evidence="2" id="KW-0732">Signal</keyword>
<comment type="caution">
    <text evidence="3">The sequence shown here is derived from an EMBL/GenBank/DDBJ whole genome shotgun (WGS) entry which is preliminary data.</text>
</comment>
<dbReference type="PIRSF" id="PIRSF017082">
    <property type="entry name" value="YflP"/>
    <property type="match status" value="1"/>
</dbReference>
<reference evidence="4" key="1">
    <citation type="journal article" date="2019" name="Int. J. Syst. Evol. Microbiol.">
        <title>The Global Catalogue of Microorganisms (GCM) 10K type strain sequencing project: providing services to taxonomists for standard genome sequencing and annotation.</title>
        <authorList>
            <consortium name="The Broad Institute Genomics Platform"/>
            <consortium name="The Broad Institute Genome Sequencing Center for Infectious Disease"/>
            <person name="Wu L."/>
            <person name="Ma J."/>
        </authorList>
    </citation>
    <scope>NUCLEOTIDE SEQUENCE [LARGE SCALE GENOMIC DNA]</scope>
    <source>
        <strain evidence="4">LMG 24813</strain>
    </source>
</reference>
<evidence type="ECO:0000256" key="2">
    <source>
        <dbReference type="SAM" id="SignalP"/>
    </source>
</evidence>
<dbReference type="EMBL" id="JBHSBV010000005">
    <property type="protein sequence ID" value="MFC4202376.1"/>
    <property type="molecule type" value="Genomic_DNA"/>
</dbReference>
<evidence type="ECO:0000313" key="3">
    <source>
        <dbReference type="EMBL" id="MFC4202376.1"/>
    </source>
</evidence>
<dbReference type="Proteomes" id="UP001595848">
    <property type="component" value="Unassembled WGS sequence"/>
</dbReference>
<sequence>MRLSKKTLRLGIFGAMLALALPTSGIAFAASNPVLLVVGASPGGDTDRLARGIAKEMAPLLKQPVIVENKPGAGGNIAAEYVARSAKDGNTLLVSYSSFSVNPSLYKHLPFNPEKDFSPISMLAEVPAVLVARKDFPASTVAEAIRLSKAAPDKYSFAIGGVGSSVHMATASFEMQAGIKGLNVPFNGTTPALQALLGGQVDLMFATAANVMPFLNSGRLKYLGVTSEQPMPQFPGVPPIGATLKDFSSKAWFGMFAPAGVPRARIEQLNRAVVEGAHHASFGQLIVPEGGAVVTMAPDELSRFVTADIKRYAQIVKFTGASPQ</sequence>
<evidence type="ECO:0000313" key="4">
    <source>
        <dbReference type="Proteomes" id="UP001595848"/>
    </source>
</evidence>
<feature type="chain" id="PRO_5047539324" evidence="2">
    <location>
        <begin position="30"/>
        <end position="324"/>
    </location>
</feature>
<organism evidence="3 4">
    <name type="scientific">Candidimonas humi</name>
    <dbReference type="NCBI Taxonomy" id="683355"/>
    <lineage>
        <taxon>Bacteria</taxon>
        <taxon>Pseudomonadati</taxon>
        <taxon>Pseudomonadota</taxon>
        <taxon>Betaproteobacteria</taxon>
        <taxon>Burkholderiales</taxon>
        <taxon>Alcaligenaceae</taxon>
        <taxon>Candidimonas</taxon>
    </lineage>
</organism>
<dbReference type="Pfam" id="PF03401">
    <property type="entry name" value="TctC"/>
    <property type="match status" value="1"/>
</dbReference>
<proteinExistence type="inferred from homology"/>
<gene>
    <name evidence="3" type="ORF">ACFOY1_15580</name>
</gene>
<dbReference type="InterPro" id="IPR005064">
    <property type="entry name" value="BUG"/>
</dbReference>
<dbReference type="PANTHER" id="PTHR42928:SF5">
    <property type="entry name" value="BLR1237 PROTEIN"/>
    <property type="match status" value="1"/>
</dbReference>
<name>A0ABV8NZK0_9BURK</name>
<keyword evidence="4" id="KW-1185">Reference proteome</keyword>
<comment type="similarity">
    <text evidence="1">Belongs to the UPF0065 (bug) family.</text>
</comment>
<dbReference type="PANTHER" id="PTHR42928">
    <property type="entry name" value="TRICARBOXYLATE-BINDING PROTEIN"/>
    <property type="match status" value="1"/>
</dbReference>
<evidence type="ECO:0000256" key="1">
    <source>
        <dbReference type="ARBA" id="ARBA00006987"/>
    </source>
</evidence>
<feature type="signal peptide" evidence="2">
    <location>
        <begin position="1"/>
        <end position="29"/>
    </location>
</feature>
<accession>A0ABV8NZK0</accession>
<protein>
    <submittedName>
        <fullName evidence="3">Bug family tripartite tricarboxylate transporter substrate binding protein</fullName>
    </submittedName>
</protein>